<name>A0ABW5WS09_9FLAO</name>
<evidence type="ECO:0000259" key="3">
    <source>
        <dbReference type="PROSITE" id="PS50930"/>
    </source>
</evidence>
<evidence type="ECO:0000259" key="2">
    <source>
        <dbReference type="PROSITE" id="PS50110"/>
    </source>
</evidence>
<feature type="modified residue" description="4-aspartylphosphate" evidence="1">
    <location>
        <position position="55"/>
    </location>
</feature>
<dbReference type="Proteomes" id="UP001597533">
    <property type="component" value="Unassembled WGS sequence"/>
</dbReference>
<protein>
    <submittedName>
        <fullName evidence="4">LytR/AlgR family response regulator transcription factor</fullName>
    </submittedName>
</protein>
<dbReference type="EMBL" id="JBHUOV010000005">
    <property type="protein sequence ID" value="MFD2824021.1"/>
    <property type="molecule type" value="Genomic_DNA"/>
</dbReference>
<keyword evidence="5" id="KW-1185">Reference proteome</keyword>
<accession>A0ABW5WS09</accession>
<sequence length="244" mass="27942">MIRSVIIDNEKKSRKTLSNFLLKYCKEVEILGEADGVASGINLIKKVNPDLVFLDIEMTDGTGFKLLESIDDIQFSVIFVTAYSEYAVNAFKISAVDYLLKPINPKELMEAIEKYQKEIGLKGIHNKLEVLLGNQSTVKKIAFPTSEGIELVKIDQIMHCEADDNYTSIYLNTDKRIMVSKTIKEYDTMLSDFDFFRIHQSHLVNLNYIAKFNKNDGGYVVLENGKKLPVSRRNKQEFLEKLLR</sequence>
<dbReference type="Gene3D" id="3.40.50.2300">
    <property type="match status" value="1"/>
</dbReference>
<dbReference type="Pfam" id="PF00072">
    <property type="entry name" value="Response_reg"/>
    <property type="match status" value="1"/>
</dbReference>
<dbReference type="InterPro" id="IPR046947">
    <property type="entry name" value="LytR-like"/>
</dbReference>
<dbReference type="PANTHER" id="PTHR37299">
    <property type="entry name" value="TRANSCRIPTIONAL REGULATOR-RELATED"/>
    <property type="match status" value="1"/>
</dbReference>
<keyword evidence="1" id="KW-0597">Phosphoprotein</keyword>
<evidence type="ECO:0000256" key="1">
    <source>
        <dbReference type="PROSITE-ProRule" id="PRU00169"/>
    </source>
</evidence>
<dbReference type="RefSeq" id="WP_379898784.1">
    <property type="nucleotide sequence ID" value="NZ_JBHUOV010000005.1"/>
</dbReference>
<dbReference type="PANTHER" id="PTHR37299:SF1">
    <property type="entry name" value="STAGE 0 SPORULATION PROTEIN A HOMOLOG"/>
    <property type="match status" value="1"/>
</dbReference>
<feature type="domain" description="HTH LytTR-type" evidence="3">
    <location>
        <begin position="141"/>
        <end position="244"/>
    </location>
</feature>
<dbReference type="SUPFAM" id="SSF52172">
    <property type="entry name" value="CheY-like"/>
    <property type="match status" value="1"/>
</dbReference>
<dbReference type="PROSITE" id="PS50930">
    <property type="entry name" value="HTH_LYTTR"/>
    <property type="match status" value="1"/>
</dbReference>
<dbReference type="SMART" id="SM00850">
    <property type="entry name" value="LytTR"/>
    <property type="match status" value="1"/>
</dbReference>
<dbReference type="InterPro" id="IPR001789">
    <property type="entry name" value="Sig_transdc_resp-reg_receiver"/>
</dbReference>
<reference evidence="5" key="1">
    <citation type="journal article" date="2019" name="Int. J. Syst. Evol. Microbiol.">
        <title>The Global Catalogue of Microorganisms (GCM) 10K type strain sequencing project: providing services to taxonomists for standard genome sequencing and annotation.</title>
        <authorList>
            <consortium name="The Broad Institute Genomics Platform"/>
            <consortium name="The Broad Institute Genome Sequencing Center for Infectious Disease"/>
            <person name="Wu L."/>
            <person name="Ma J."/>
        </authorList>
    </citation>
    <scope>NUCLEOTIDE SEQUENCE [LARGE SCALE GENOMIC DNA]</scope>
    <source>
        <strain evidence="5">KCTC 32141</strain>
    </source>
</reference>
<proteinExistence type="predicted"/>
<dbReference type="InterPro" id="IPR011006">
    <property type="entry name" value="CheY-like_superfamily"/>
</dbReference>
<dbReference type="Pfam" id="PF04397">
    <property type="entry name" value="LytTR"/>
    <property type="match status" value="1"/>
</dbReference>
<dbReference type="InterPro" id="IPR007492">
    <property type="entry name" value="LytTR_DNA-bd_dom"/>
</dbReference>
<evidence type="ECO:0000313" key="4">
    <source>
        <dbReference type="EMBL" id="MFD2824021.1"/>
    </source>
</evidence>
<gene>
    <name evidence="4" type="ORF">ACFS5M_10085</name>
</gene>
<feature type="domain" description="Response regulatory" evidence="2">
    <location>
        <begin position="3"/>
        <end position="116"/>
    </location>
</feature>
<dbReference type="PROSITE" id="PS50110">
    <property type="entry name" value="RESPONSE_REGULATORY"/>
    <property type="match status" value="1"/>
</dbReference>
<organism evidence="4 5">
    <name type="scientific">Lacinutrix iliipiscaria</name>
    <dbReference type="NCBI Taxonomy" id="1230532"/>
    <lineage>
        <taxon>Bacteria</taxon>
        <taxon>Pseudomonadati</taxon>
        <taxon>Bacteroidota</taxon>
        <taxon>Flavobacteriia</taxon>
        <taxon>Flavobacteriales</taxon>
        <taxon>Flavobacteriaceae</taxon>
        <taxon>Lacinutrix</taxon>
    </lineage>
</organism>
<dbReference type="SMART" id="SM00448">
    <property type="entry name" value="REC"/>
    <property type="match status" value="1"/>
</dbReference>
<dbReference type="Gene3D" id="2.40.50.1020">
    <property type="entry name" value="LytTr DNA-binding domain"/>
    <property type="match status" value="1"/>
</dbReference>
<evidence type="ECO:0000313" key="5">
    <source>
        <dbReference type="Proteomes" id="UP001597533"/>
    </source>
</evidence>
<comment type="caution">
    <text evidence="4">The sequence shown here is derived from an EMBL/GenBank/DDBJ whole genome shotgun (WGS) entry which is preliminary data.</text>
</comment>